<organism evidence="1">
    <name type="scientific">Myoviridae sp. ctp7F23</name>
    <dbReference type="NCBI Taxonomy" id="2825174"/>
    <lineage>
        <taxon>Viruses</taxon>
        <taxon>Duplodnaviria</taxon>
        <taxon>Heunggongvirae</taxon>
        <taxon>Uroviricota</taxon>
        <taxon>Caudoviricetes</taxon>
    </lineage>
</organism>
<accession>A0A8S5U8N0</accession>
<proteinExistence type="predicted"/>
<name>A0A8S5U8N0_9CAUD</name>
<sequence length="35" mass="4011">MLKIIRCKGDGQSKSRGSIGVRKLKDTKILYYPEK</sequence>
<protein>
    <submittedName>
        <fullName evidence="1">Uncharacterized protein</fullName>
    </submittedName>
</protein>
<reference evidence="1" key="1">
    <citation type="journal article" date="2021" name="Proc. Natl. Acad. Sci. U.S.A.">
        <title>A Catalog of Tens of Thousands of Viruses from Human Metagenomes Reveals Hidden Associations with Chronic Diseases.</title>
        <authorList>
            <person name="Tisza M.J."/>
            <person name="Buck C.B."/>
        </authorList>
    </citation>
    <scope>NUCLEOTIDE SEQUENCE</scope>
    <source>
        <strain evidence="1">Ctp7F23</strain>
    </source>
</reference>
<evidence type="ECO:0000313" key="1">
    <source>
        <dbReference type="EMBL" id="DAF90823.1"/>
    </source>
</evidence>
<dbReference type="EMBL" id="BK016037">
    <property type="protein sequence ID" value="DAF90823.1"/>
    <property type="molecule type" value="Genomic_DNA"/>
</dbReference>